<name>A0ABV6THR6_9ACTN</name>
<evidence type="ECO:0000313" key="2">
    <source>
        <dbReference type="EMBL" id="MFC0845335.1"/>
    </source>
</evidence>
<feature type="compositionally biased region" description="Basic residues" evidence="1">
    <location>
        <begin position="157"/>
        <end position="168"/>
    </location>
</feature>
<gene>
    <name evidence="2" type="ORF">ACFH04_16685</name>
</gene>
<comment type="caution">
    <text evidence="2">The sequence shown here is derived from an EMBL/GenBank/DDBJ whole genome shotgun (WGS) entry which is preliminary data.</text>
</comment>
<dbReference type="Proteomes" id="UP001589887">
    <property type="component" value="Unassembled WGS sequence"/>
</dbReference>
<accession>A0ABV6THR6</accession>
<keyword evidence="3" id="KW-1185">Reference proteome</keyword>
<proteinExistence type="predicted"/>
<reference evidence="2 3" key="1">
    <citation type="submission" date="2024-09" db="EMBL/GenBank/DDBJ databases">
        <authorList>
            <person name="Sun Q."/>
            <person name="Mori K."/>
        </authorList>
    </citation>
    <scope>NUCLEOTIDE SEQUENCE [LARGE SCALE GENOMIC DNA]</scope>
    <source>
        <strain evidence="2 3">JCM 4557</strain>
    </source>
</reference>
<dbReference type="RefSeq" id="WP_394320106.1">
    <property type="nucleotide sequence ID" value="NZ_JBHMQV010000009.1"/>
</dbReference>
<feature type="region of interest" description="Disordered" evidence="1">
    <location>
        <begin position="127"/>
        <end position="179"/>
    </location>
</feature>
<protein>
    <submittedName>
        <fullName evidence="2">Uncharacterized protein</fullName>
    </submittedName>
</protein>
<dbReference type="EMBL" id="JBHMQV010000009">
    <property type="protein sequence ID" value="MFC0845335.1"/>
    <property type="molecule type" value="Genomic_DNA"/>
</dbReference>
<organism evidence="2 3">
    <name type="scientific">Streptomyces noboritoensis</name>
    <dbReference type="NCBI Taxonomy" id="67337"/>
    <lineage>
        <taxon>Bacteria</taxon>
        <taxon>Bacillati</taxon>
        <taxon>Actinomycetota</taxon>
        <taxon>Actinomycetes</taxon>
        <taxon>Kitasatosporales</taxon>
        <taxon>Streptomycetaceae</taxon>
        <taxon>Streptomyces</taxon>
    </lineage>
</organism>
<evidence type="ECO:0000256" key="1">
    <source>
        <dbReference type="SAM" id="MobiDB-lite"/>
    </source>
</evidence>
<feature type="compositionally biased region" description="Basic and acidic residues" evidence="1">
    <location>
        <begin position="169"/>
        <end position="179"/>
    </location>
</feature>
<evidence type="ECO:0000313" key="3">
    <source>
        <dbReference type="Proteomes" id="UP001589887"/>
    </source>
</evidence>
<sequence length="258" mass="28515">MLRRWWFMGALRPGMPAQRRWEPSKEEQQRVLDEWETARERLERLVSARVTAVGDVLRAAELPVGGGGPDAPRPGGDARDGRDYAWVLDAFQAAGKLLDEAADLPDLAAAAVLAERALVRFAALHARRAGQPAPRPPERCYYNPLHAAAESGGPPARKQHRQRARRRTGPREAAADRRPACPSCRKAILAGQQPDVLPALVPVKVSRLRTARLLVPYYSVPQQWSLWSVSACGAYGDEWPALVLRGEHRRRAAAARKA</sequence>